<dbReference type="EMBL" id="QRBE01000014">
    <property type="protein sequence ID" value="RDS79326.1"/>
    <property type="molecule type" value="Genomic_DNA"/>
</dbReference>
<evidence type="ECO:0000313" key="4">
    <source>
        <dbReference type="Proteomes" id="UP000254258"/>
    </source>
</evidence>
<dbReference type="Pfam" id="PF13953">
    <property type="entry name" value="PapC_C"/>
    <property type="match status" value="1"/>
</dbReference>
<feature type="domain" description="PapC-like C-terminal" evidence="2">
    <location>
        <begin position="827"/>
        <end position="880"/>
    </location>
</feature>
<feature type="signal peptide" evidence="1">
    <location>
        <begin position="1"/>
        <end position="33"/>
    </location>
</feature>
<dbReference type="Pfam" id="PF00577">
    <property type="entry name" value="Usher"/>
    <property type="match status" value="1"/>
</dbReference>
<dbReference type="GO" id="GO:0009279">
    <property type="term" value="C:cell outer membrane"/>
    <property type="evidence" value="ECO:0007669"/>
    <property type="project" value="TreeGrafter"/>
</dbReference>
<dbReference type="InterPro" id="IPR025949">
    <property type="entry name" value="PapC-like_C"/>
</dbReference>
<keyword evidence="4" id="KW-1185">Reference proteome</keyword>
<evidence type="ECO:0000259" key="2">
    <source>
        <dbReference type="Pfam" id="PF13953"/>
    </source>
</evidence>
<dbReference type="InterPro" id="IPR043142">
    <property type="entry name" value="PapC-like_C_sf"/>
</dbReference>
<reference evidence="3 4" key="1">
    <citation type="submission" date="2018-07" db="EMBL/GenBank/DDBJ databases">
        <title>Dyella monticola sp. nov. and Dyella psychrodurans sp. nov. isolated from monsoon evergreen broad-leaved forest soil of Dinghu Mountain, China.</title>
        <authorList>
            <person name="Gao Z."/>
            <person name="Qiu L."/>
        </authorList>
    </citation>
    <scope>NUCLEOTIDE SEQUENCE [LARGE SCALE GENOMIC DNA]</scope>
    <source>
        <strain evidence="3 4">4G-K06</strain>
    </source>
</reference>
<dbReference type="AlphaFoldDB" id="A0A370WTH4"/>
<dbReference type="Proteomes" id="UP000254258">
    <property type="component" value="Unassembled WGS sequence"/>
</dbReference>
<dbReference type="PANTHER" id="PTHR30451:SF5">
    <property type="entry name" value="SLR0019 PROTEIN"/>
    <property type="match status" value="1"/>
</dbReference>
<dbReference type="InterPro" id="IPR042186">
    <property type="entry name" value="FimD_plug_dom"/>
</dbReference>
<dbReference type="OrthoDB" id="8587at2"/>
<feature type="chain" id="PRO_5016762672" evidence="1">
    <location>
        <begin position="34"/>
        <end position="898"/>
    </location>
</feature>
<evidence type="ECO:0000256" key="1">
    <source>
        <dbReference type="SAM" id="SignalP"/>
    </source>
</evidence>
<dbReference type="RefSeq" id="WP_115497071.1">
    <property type="nucleotide sequence ID" value="NZ_QRBE01000014.1"/>
</dbReference>
<gene>
    <name evidence="3" type="ORF">DWU98_18545</name>
</gene>
<dbReference type="InterPro" id="IPR000015">
    <property type="entry name" value="Fimb_usher"/>
</dbReference>
<evidence type="ECO:0000313" key="3">
    <source>
        <dbReference type="EMBL" id="RDS79326.1"/>
    </source>
</evidence>
<sequence>MRKTRYRESAKLRAALAVAMAAVLSLLVNPIFAQVDGFPDSIGIYQDGTHGVFFIATGEPVAYDLTVDSAPDQYVLSLHGKQISVLMRKALMRADLMAAGVIESFAILDADHVDVLLRAPPEGLAARSVTGTHAMLHCVLVGAAHQAFPRACPAEKTLSRQAKPNQGLYEIFVNNEDEGAAVVLVSGDGQYLFDANDLQSWRITDTFSNNLRYLLYAGKKYIDLSDALGVTVAEDSKASAIRITLSPSAFATTVLHVSRTASGDPTPSNYGAFLNYNVSASSAQADTSGGALLDMNAFGPEGSVSNDVMFRSHVDGPSTVRLDTFFEHDNPGSVSTFRVGDSLTGTSDWALPERFAGVQWATDFSTRPDLVTFPLQSLAGTAAVPSTIELFLNQSLLLRQNVPEGPFSIQQFPVITGNGDLRMTVVNALGEQQTIEQPFYADASLLRPGMQSYSYEAGFERLNYGLISNDYGPLLASATDRIGMTDNFTAGIHGEWRPGIETAGTSMSMLLSTWGVLSSSMAGSHSPDGSGGLFELGFDHHAAFVDVGFRAQVTSRDFTQLGLAPGALAPSSMLSAYVALSVAKGGTLAFNVTQQNQRQQPSLGVAGMSYSQSLGAYGYIQMSIMHTRGVDGGMLMGMNYTCPIGARSSAAFDVQKQGSNMQETAQFQQNAPYGSGLGYRLLAGYGPGDRGEADMTDNTDTTSYYLAVANTSGANAYQANVTGSIALLDGEMHFIRQIPDSFGVVRVPGFPGVRVYEDNQLVGTTDASGDAFVPNLRSYQANAIEIEQADLPLDVDVSSTSMTAIPYRHAGLVLTFPVKRLDNTSYALVQANGAFVPAGSQAVYEGNTYPVGFNGLVYLPALKPSEPLNVSWPTGHCVTDLSEERHEKTQDVPRLECR</sequence>
<protein>
    <submittedName>
        <fullName evidence="3">Fimbrial biogenesis outer membrane usher protein</fullName>
    </submittedName>
</protein>
<comment type="caution">
    <text evidence="3">The sequence shown here is derived from an EMBL/GenBank/DDBJ whole genome shotgun (WGS) entry which is preliminary data.</text>
</comment>
<dbReference type="Gene3D" id="2.60.40.2610">
    <property type="entry name" value="Outer membrane usher protein FimD, plug domain"/>
    <property type="match status" value="1"/>
</dbReference>
<dbReference type="GO" id="GO:0009297">
    <property type="term" value="P:pilus assembly"/>
    <property type="evidence" value="ECO:0007669"/>
    <property type="project" value="InterPro"/>
</dbReference>
<organism evidence="3 4">
    <name type="scientific">Dyella monticola</name>
    <dbReference type="NCBI Taxonomy" id="1927958"/>
    <lineage>
        <taxon>Bacteria</taxon>
        <taxon>Pseudomonadati</taxon>
        <taxon>Pseudomonadota</taxon>
        <taxon>Gammaproteobacteria</taxon>
        <taxon>Lysobacterales</taxon>
        <taxon>Rhodanobacteraceae</taxon>
        <taxon>Dyella</taxon>
    </lineage>
</organism>
<dbReference type="Gene3D" id="2.60.40.3110">
    <property type="match status" value="1"/>
</dbReference>
<dbReference type="PANTHER" id="PTHR30451">
    <property type="entry name" value="OUTER MEMBRANE USHER PROTEIN"/>
    <property type="match status" value="1"/>
</dbReference>
<proteinExistence type="predicted"/>
<dbReference type="Gene3D" id="2.60.40.2070">
    <property type="match status" value="1"/>
</dbReference>
<dbReference type="GO" id="GO:0015473">
    <property type="term" value="F:fimbrial usher porin activity"/>
    <property type="evidence" value="ECO:0007669"/>
    <property type="project" value="InterPro"/>
</dbReference>
<accession>A0A370WTH4</accession>
<keyword evidence="1" id="KW-0732">Signal</keyword>
<name>A0A370WTH4_9GAMM</name>